<dbReference type="UniPathway" id="UPA00378"/>
<keyword evidence="3 13" id="KW-0808">Transferase</keyword>
<accession>D3BQJ5</accession>
<dbReference type="InterPro" id="IPR055270">
    <property type="entry name" value="Glyco_tran_10_C"/>
</dbReference>
<comment type="similarity">
    <text evidence="13">Belongs to the glycosyltransferase 10 family.</text>
</comment>
<dbReference type="Proteomes" id="UP000001396">
    <property type="component" value="Unassembled WGS sequence"/>
</dbReference>
<dbReference type="PROSITE" id="PS51910">
    <property type="entry name" value="GH18_2"/>
    <property type="match status" value="1"/>
</dbReference>
<dbReference type="PANTHER" id="PTHR46290">
    <property type="entry name" value="DI-N-ACETYLCHITOBIASE"/>
    <property type="match status" value="1"/>
</dbReference>
<keyword evidence="7 13" id="KW-1133">Transmembrane helix</keyword>
<keyword evidence="16" id="KW-1185">Reference proteome</keyword>
<dbReference type="GO" id="GO:0008061">
    <property type="term" value="F:chitin binding"/>
    <property type="evidence" value="ECO:0007669"/>
    <property type="project" value="InterPro"/>
</dbReference>
<dbReference type="EMBL" id="ADBJ01000047">
    <property type="protein sequence ID" value="EFA76415.1"/>
    <property type="molecule type" value="Genomic_DNA"/>
</dbReference>
<comment type="pathway">
    <text evidence="12">Protein modification.</text>
</comment>
<evidence type="ECO:0000256" key="10">
    <source>
        <dbReference type="ARBA" id="ARBA00023295"/>
    </source>
</evidence>
<evidence type="ECO:0000259" key="14">
    <source>
        <dbReference type="PROSITE" id="PS51910"/>
    </source>
</evidence>
<dbReference type="SUPFAM" id="SSF51445">
    <property type="entry name" value="(Trans)glycosidases"/>
    <property type="match status" value="1"/>
</dbReference>
<keyword evidence="5 15" id="KW-0378">Hydrolase</keyword>
<protein>
    <recommendedName>
        <fullName evidence="13">Fucosyltransferase</fullName>
        <ecNumber evidence="13">2.4.1.-</ecNumber>
    </recommendedName>
</protein>
<dbReference type="Pfam" id="PF00852">
    <property type="entry name" value="Glyco_transf_10"/>
    <property type="match status" value="1"/>
</dbReference>
<keyword evidence="9" id="KW-0325">Glycoprotein</keyword>
<evidence type="ECO:0000256" key="2">
    <source>
        <dbReference type="ARBA" id="ARBA00022676"/>
    </source>
</evidence>
<dbReference type="Pfam" id="PF00704">
    <property type="entry name" value="Glyco_hydro_18"/>
    <property type="match status" value="1"/>
</dbReference>
<keyword evidence="8 13" id="KW-0472">Membrane</keyword>
<dbReference type="Gene3D" id="3.40.50.11660">
    <property type="entry name" value="Glycosyl transferase family 10, C-terminal domain"/>
    <property type="match status" value="1"/>
</dbReference>
<evidence type="ECO:0000256" key="13">
    <source>
        <dbReference type="RuleBase" id="RU003832"/>
    </source>
</evidence>
<evidence type="ECO:0000256" key="7">
    <source>
        <dbReference type="ARBA" id="ARBA00022989"/>
    </source>
</evidence>
<dbReference type="GO" id="GO:0009313">
    <property type="term" value="P:oligosaccharide catabolic process"/>
    <property type="evidence" value="ECO:0007669"/>
    <property type="project" value="TreeGrafter"/>
</dbReference>
<keyword evidence="13" id="KW-0333">Golgi apparatus</keyword>
<gene>
    <name evidence="15" type="primary">ctbsB</name>
    <name evidence="15" type="ORF">PPL_10180</name>
</gene>
<evidence type="ECO:0000256" key="3">
    <source>
        <dbReference type="ARBA" id="ARBA00022679"/>
    </source>
</evidence>
<dbReference type="InterPro" id="IPR038577">
    <property type="entry name" value="GT10-like_C_sf"/>
</dbReference>
<dbReference type="SUPFAM" id="SSF53756">
    <property type="entry name" value="UDP-Glycosyltransferase/glycogen phosphorylase"/>
    <property type="match status" value="1"/>
</dbReference>
<dbReference type="AlphaFoldDB" id="D3BQJ5"/>
<dbReference type="InterPro" id="IPR001223">
    <property type="entry name" value="Glyco_hydro18_cat"/>
</dbReference>
<feature type="transmembrane region" description="Helical" evidence="13">
    <location>
        <begin position="19"/>
        <end position="40"/>
    </location>
</feature>
<evidence type="ECO:0000256" key="5">
    <source>
        <dbReference type="ARBA" id="ARBA00022801"/>
    </source>
</evidence>
<keyword evidence="10" id="KW-0326">Glycosidase</keyword>
<evidence type="ECO:0000256" key="6">
    <source>
        <dbReference type="ARBA" id="ARBA00022968"/>
    </source>
</evidence>
<evidence type="ECO:0000256" key="11">
    <source>
        <dbReference type="ARBA" id="ARBA00037847"/>
    </source>
</evidence>
<evidence type="ECO:0000256" key="4">
    <source>
        <dbReference type="ARBA" id="ARBA00022692"/>
    </source>
</evidence>
<proteinExistence type="inferred from homology"/>
<dbReference type="GeneID" id="31365651"/>
<evidence type="ECO:0000313" key="16">
    <source>
        <dbReference type="Proteomes" id="UP000001396"/>
    </source>
</evidence>
<dbReference type="GO" id="GO:0016798">
    <property type="term" value="F:hydrolase activity, acting on glycosyl bonds"/>
    <property type="evidence" value="ECO:0007669"/>
    <property type="project" value="UniProtKB-KW"/>
</dbReference>
<comment type="caution">
    <text evidence="15">The sequence shown here is derived from an EMBL/GenBank/DDBJ whole genome shotgun (WGS) entry which is preliminary data.</text>
</comment>
<dbReference type="InterPro" id="IPR029070">
    <property type="entry name" value="Chitinase_insertion_sf"/>
</dbReference>
<dbReference type="PANTHER" id="PTHR46290:SF1">
    <property type="entry name" value="DI-N-ACETYLCHITOBIASE"/>
    <property type="match status" value="1"/>
</dbReference>
<dbReference type="GO" id="GO:0008417">
    <property type="term" value="F:fucosyltransferase activity"/>
    <property type="evidence" value="ECO:0007669"/>
    <property type="project" value="UniProtKB-ARBA"/>
</dbReference>
<feature type="domain" description="GH18" evidence="14">
    <location>
        <begin position="378"/>
        <end position="740"/>
    </location>
</feature>
<dbReference type="InterPro" id="IPR017853">
    <property type="entry name" value="GH"/>
</dbReference>
<keyword evidence="2 13" id="KW-0328">Glycosyltransferase</keyword>
<dbReference type="InParanoid" id="D3BQJ5"/>
<dbReference type="EC" id="2.4.1.-" evidence="13"/>
<keyword evidence="4 13" id="KW-0812">Transmembrane</keyword>
<evidence type="ECO:0000256" key="1">
    <source>
        <dbReference type="ARBA" id="ARBA00004606"/>
    </source>
</evidence>
<dbReference type="Gene3D" id="3.20.20.80">
    <property type="entry name" value="Glycosidases"/>
    <property type="match status" value="1"/>
</dbReference>
<dbReference type="GO" id="GO:0005615">
    <property type="term" value="C:extracellular space"/>
    <property type="evidence" value="ECO:0007669"/>
    <property type="project" value="TreeGrafter"/>
</dbReference>
<dbReference type="FunFam" id="3.40.50.11660:FF:000002">
    <property type="entry name" value="Alpha-(1,3)-fucosyltransferase"/>
    <property type="match status" value="1"/>
</dbReference>
<evidence type="ECO:0000313" key="15">
    <source>
        <dbReference type="EMBL" id="EFA76415.1"/>
    </source>
</evidence>
<dbReference type="SMART" id="SM00636">
    <property type="entry name" value="Glyco_18"/>
    <property type="match status" value="1"/>
</dbReference>
<dbReference type="InterPro" id="IPR051887">
    <property type="entry name" value="GH18_Domain-Containing"/>
</dbReference>
<comment type="subcellular location">
    <subcellularLocation>
        <location evidence="11">Endomembrane system</location>
        <topology evidence="11">Single-pass membrane protein</topology>
    </subcellularLocation>
    <subcellularLocation>
        <location evidence="13">Golgi apparatus</location>
        <location evidence="13">Golgi stack membrane</location>
        <topology evidence="13">Single-pass type II membrane protein</topology>
    </subcellularLocation>
    <subcellularLocation>
        <location evidence="1">Membrane</location>
        <topology evidence="1">Single-pass type II membrane protein</topology>
    </subcellularLocation>
</comment>
<reference evidence="15 16" key="1">
    <citation type="journal article" date="2011" name="Genome Res.">
        <title>Phylogeny-wide analysis of social amoeba genomes highlights ancient origins for complex intercellular communication.</title>
        <authorList>
            <person name="Heidel A.J."/>
            <person name="Lawal H.M."/>
            <person name="Felder M."/>
            <person name="Schilde C."/>
            <person name="Helps N.R."/>
            <person name="Tunggal B."/>
            <person name="Rivero F."/>
            <person name="John U."/>
            <person name="Schleicher M."/>
            <person name="Eichinger L."/>
            <person name="Platzer M."/>
            <person name="Noegel A.A."/>
            <person name="Schaap P."/>
            <person name="Gloeckner G."/>
        </authorList>
    </citation>
    <scope>NUCLEOTIDE SEQUENCE [LARGE SCALE GENOMIC DNA]</scope>
    <source>
        <strain evidence="16">ATCC 26659 / Pp 5 / PN500</strain>
    </source>
</reference>
<dbReference type="InterPro" id="IPR011583">
    <property type="entry name" value="Chitinase_II/V-like_cat"/>
</dbReference>
<dbReference type="STRING" id="670386.D3BQJ5"/>
<evidence type="ECO:0000256" key="8">
    <source>
        <dbReference type="ARBA" id="ARBA00023136"/>
    </source>
</evidence>
<sequence>MLINVGGNKRSYSLNNKRILFLVLFLIVFLFISVGVFVRYGEIWRMYSIETQQVEINLYNSVVKEKRTLFVLGSTEWGERSDLEATYSCGREDGSVTTEWTHDKSRLAEASGVLYFGSDISKPGHFNPIPLASDSMVRVYMNLESLGSEFSGCLKRESCYSYFNWTIGAIDGFNDIVIKYFSKSQFEEFYTAEVANPFDAKKLLEKKRLYPENVVAWMCSQCENFTVYGFPPTDRGNFMERFMKHIHVDSYGTCLNNKQLPAGGHRKEDNAQAIKLDLISKYKFYMALENHNCFGYISEKVFQCLVSGVVPVYMGHDSTFDLLPPGSFINGKAFNSTKSLADYLTYLNNNDEEYLKYFKWREDLQAAGCCKGEKDKRLNRKYYPVPKSFEDIPKQPIPCPCEDVSLCQPLSIPFPREEFLGFAVTAADYTIYDWEHLTTIVLFEEPDPQMICIAHKNNVRLSIGSEFPFDHLGDGNFTQQWIQGYIQVLKNNYYDGINFVNMFINQDFEYVISENQSILSGLYTGVVAQTTFEMKKVNPFYQISVDVPFSPSCIYDRCYDYFGIAQASDILLVMDYDMNLSPDLAQANSPLPNVASGLTNYTDLLIPREKIVMAFPWYGYDYQCINNMTLQQTECIIDPDGTLQRYFFDINEIMMNQSLQSTGELWNDPTSSPFFNYFNSTTNSVHQVWYDNAESIALKVQYSRKLGVGGVGVWTIDYVSPSTQPSLSQMMWDAMNSFFQ</sequence>
<name>D3BQJ5_HETP5</name>
<dbReference type="Gene3D" id="3.10.50.10">
    <property type="match status" value="1"/>
</dbReference>
<keyword evidence="6" id="KW-0735">Signal-anchor</keyword>
<evidence type="ECO:0000256" key="9">
    <source>
        <dbReference type="ARBA" id="ARBA00023180"/>
    </source>
</evidence>
<dbReference type="GO" id="GO:0032580">
    <property type="term" value="C:Golgi cisterna membrane"/>
    <property type="evidence" value="ECO:0007669"/>
    <property type="project" value="UniProtKB-SubCell"/>
</dbReference>
<evidence type="ECO:0000256" key="12">
    <source>
        <dbReference type="ARBA" id="ARBA00043952"/>
    </source>
</evidence>
<dbReference type="RefSeq" id="XP_020428547.1">
    <property type="nucleotide sequence ID" value="XM_020580962.1"/>
</dbReference>
<organism evidence="15 16">
    <name type="scientific">Heterostelium pallidum (strain ATCC 26659 / Pp 5 / PN500)</name>
    <name type="common">Cellular slime mold</name>
    <name type="synonym">Polysphondylium pallidum</name>
    <dbReference type="NCBI Taxonomy" id="670386"/>
    <lineage>
        <taxon>Eukaryota</taxon>
        <taxon>Amoebozoa</taxon>
        <taxon>Evosea</taxon>
        <taxon>Eumycetozoa</taxon>
        <taxon>Dictyostelia</taxon>
        <taxon>Acytosteliales</taxon>
        <taxon>Acytosteliaceae</taxon>
        <taxon>Heterostelium</taxon>
    </lineage>
</organism>